<dbReference type="InterPro" id="IPR000589">
    <property type="entry name" value="Ribosomal_uS15"/>
</dbReference>
<keyword evidence="6" id="KW-1185">Reference proteome</keyword>
<dbReference type="Gene3D" id="1.10.287.10">
    <property type="entry name" value="S15/NS1, RNA-binding"/>
    <property type="match status" value="1"/>
</dbReference>
<dbReference type="SUPFAM" id="SSF47060">
    <property type="entry name" value="S15/NS1 RNA-binding domain"/>
    <property type="match status" value="1"/>
</dbReference>
<keyword evidence="3 4" id="KW-0687">Ribonucleoprotein</keyword>
<dbReference type="PROSITE" id="PS00362">
    <property type="entry name" value="RIBOSOMAL_S15"/>
    <property type="match status" value="1"/>
</dbReference>
<keyword evidence="2 4" id="KW-0689">Ribosomal protein</keyword>
<dbReference type="Pfam" id="PF00312">
    <property type="entry name" value="Ribosomal_S15"/>
    <property type="match status" value="1"/>
</dbReference>
<evidence type="ECO:0000256" key="2">
    <source>
        <dbReference type="ARBA" id="ARBA00022980"/>
    </source>
</evidence>
<name>A0A8H5CQS7_9AGAR</name>
<dbReference type="EMBL" id="JAACJM010000105">
    <property type="protein sequence ID" value="KAF5346125.1"/>
    <property type="molecule type" value="Genomic_DNA"/>
</dbReference>
<proteinExistence type="inferred from homology"/>
<dbReference type="CDD" id="cd00677">
    <property type="entry name" value="S15_NS1_EPRS_RNA-bind"/>
    <property type="match status" value="1"/>
</dbReference>
<dbReference type="InterPro" id="IPR009068">
    <property type="entry name" value="uS15_NS1_RNA-bd_sf"/>
</dbReference>
<dbReference type="InterPro" id="IPR005290">
    <property type="entry name" value="Ribosomal_uS15_bac-type"/>
</dbReference>
<dbReference type="OrthoDB" id="441444at2759"/>
<evidence type="ECO:0000313" key="5">
    <source>
        <dbReference type="EMBL" id="KAF5346125.1"/>
    </source>
</evidence>
<accession>A0A8H5CQS7</accession>
<protein>
    <recommendedName>
        <fullName evidence="7">S15/NS1 RNA-binding domain-containing protein</fullName>
    </recommendedName>
</protein>
<dbReference type="Proteomes" id="UP000559256">
    <property type="component" value="Unassembled WGS sequence"/>
</dbReference>
<comment type="similarity">
    <text evidence="1 4">Belongs to the universal ribosomal protein uS15 family.</text>
</comment>
<comment type="caution">
    <text evidence="5">The sequence shown here is derived from an EMBL/GenBank/DDBJ whole genome shotgun (WGS) entry which is preliminary data.</text>
</comment>
<sequence>MFRTCLSQTSRCVASSSSTSLFHTSAARSAPRQLSRKALEELKTKRWEAARARKPSVILGTRAGEEHKWDKCDLARVLVNEAELASPPKRVPLDTSIGTIELPQQFAYGVTVSEAKLLFDKLPRLSAGQGLSEGTFSKELSDTLQKGEQRELKKANEFARAIDLRNADADGVQYENKRRIIAKFSTPENPFDPGRTEVQAALLTYRIRNLWSHLTNHKRDVGNRLGLRKLVHHRAKILKYLKRKHRQRYDMLLPRLALESESVEGELIV</sequence>
<evidence type="ECO:0000256" key="3">
    <source>
        <dbReference type="ARBA" id="ARBA00023274"/>
    </source>
</evidence>
<dbReference type="SMART" id="SM01387">
    <property type="entry name" value="Ribosomal_S15"/>
    <property type="match status" value="1"/>
</dbReference>
<evidence type="ECO:0000256" key="1">
    <source>
        <dbReference type="ARBA" id="ARBA00008434"/>
    </source>
</evidence>
<dbReference type="PANTHER" id="PTHR23321">
    <property type="entry name" value="RIBOSOMAL PROTEIN S15, BACTERIAL AND ORGANELLAR"/>
    <property type="match status" value="1"/>
</dbReference>
<dbReference type="GO" id="GO:0005840">
    <property type="term" value="C:ribosome"/>
    <property type="evidence" value="ECO:0007669"/>
    <property type="project" value="UniProtKB-KW"/>
</dbReference>
<dbReference type="GO" id="GO:0006412">
    <property type="term" value="P:translation"/>
    <property type="evidence" value="ECO:0007669"/>
    <property type="project" value="InterPro"/>
</dbReference>
<organism evidence="5 6">
    <name type="scientific">Tetrapyrgos nigripes</name>
    <dbReference type="NCBI Taxonomy" id="182062"/>
    <lineage>
        <taxon>Eukaryota</taxon>
        <taxon>Fungi</taxon>
        <taxon>Dikarya</taxon>
        <taxon>Basidiomycota</taxon>
        <taxon>Agaricomycotina</taxon>
        <taxon>Agaricomycetes</taxon>
        <taxon>Agaricomycetidae</taxon>
        <taxon>Agaricales</taxon>
        <taxon>Marasmiineae</taxon>
        <taxon>Marasmiaceae</taxon>
        <taxon>Tetrapyrgos</taxon>
    </lineage>
</organism>
<dbReference type="GO" id="GO:0005737">
    <property type="term" value="C:cytoplasm"/>
    <property type="evidence" value="ECO:0007669"/>
    <property type="project" value="UniProtKB-ARBA"/>
</dbReference>
<dbReference type="NCBIfam" id="TIGR00952">
    <property type="entry name" value="S15_bact"/>
    <property type="match status" value="1"/>
</dbReference>
<evidence type="ECO:0008006" key="7">
    <source>
        <dbReference type="Google" id="ProtNLM"/>
    </source>
</evidence>
<reference evidence="5 6" key="1">
    <citation type="journal article" date="2020" name="ISME J.">
        <title>Uncovering the hidden diversity of litter-decomposition mechanisms in mushroom-forming fungi.</title>
        <authorList>
            <person name="Floudas D."/>
            <person name="Bentzer J."/>
            <person name="Ahren D."/>
            <person name="Johansson T."/>
            <person name="Persson P."/>
            <person name="Tunlid A."/>
        </authorList>
    </citation>
    <scope>NUCLEOTIDE SEQUENCE [LARGE SCALE GENOMIC DNA]</scope>
    <source>
        <strain evidence="5 6">CBS 291.85</strain>
    </source>
</reference>
<dbReference type="HAMAP" id="MF_01343_B">
    <property type="entry name" value="Ribosomal_uS15_B"/>
    <property type="match status" value="1"/>
</dbReference>
<dbReference type="GO" id="GO:1990904">
    <property type="term" value="C:ribonucleoprotein complex"/>
    <property type="evidence" value="ECO:0007669"/>
    <property type="project" value="UniProtKB-KW"/>
</dbReference>
<evidence type="ECO:0000313" key="6">
    <source>
        <dbReference type="Proteomes" id="UP000559256"/>
    </source>
</evidence>
<dbReference type="GO" id="GO:0003735">
    <property type="term" value="F:structural constituent of ribosome"/>
    <property type="evidence" value="ECO:0007669"/>
    <property type="project" value="InterPro"/>
</dbReference>
<dbReference type="PANTHER" id="PTHR23321:SF26">
    <property type="entry name" value="SMALL RIBOSOMAL SUBUNIT PROTEIN US15M"/>
    <property type="match status" value="1"/>
</dbReference>
<dbReference type="AlphaFoldDB" id="A0A8H5CQS7"/>
<evidence type="ECO:0000256" key="4">
    <source>
        <dbReference type="RuleBase" id="RU003919"/>
    </source>
</evidence>
<gene>
    <name evidence="5" type="ORF">D9758_009970</name>
</gene>